<evidence type="ECO:0000313" key="3">
    <source>
        <dbReference type="EMBL" id="ANH80251.1"/>
    </source>
</evidence>
<evidence type="ECO:0000256" key="1">
    <source>
        <dbReference type="ARBA" id="ARBA00038310"/>
    </source>
</evidence>
<organism evidence="3 4">
    <name type="scientific">Niabella ginsenosidivorans</name>
    <dbReference type="NCBI Taxonomy" id="1176587"/>
    <lineage>
        <taxon>Bacteria</taxon>
        <taxon>Pseudomonadati</taxon>
        <taxon>Bacteroidota</taxon>
        <taxon>Chitinophagia</taxon>
        <taxon>Chitinophagales</taxon>
        <taxon>Chitinophagaceae</taxon>
        <taxon>Niabella</taxon>
    </lineage>
</organism>
<name>A0A1A9I0J3_9BACT</name>
<keyword evidence="4" id="KW-1185">Reference proteome</keyword>
<keyword evidence="3" id="KW-0378">Hydrolase</keyword>
<comment type="similarity">
    <text evidence="1">Belongs to the metallo-dependent hydrolases superfamily.</text>
</comment>
<dbReference type="InterPro" id="IPR052350">
    <property type="entry name" value="Metallo-dep_Lactonases"/>
</dbReference>
<dbReference type="AlphaFoldDB" id="A0A1A9I0J3"/>
<dbReference type="PANTHER" id="PTHR43569:SF2">
    <property type="entry name" value="AMIDOHYDROLASE-RELATED DOMAIN-CONTAINING PROTEIN"/>
    <property type="match status" value="1"/>
</dbReference>
<dbReference type="InterPro" id="IPR032466">
    <property type="entry name" value="Metal_Hydrolase"/>
</dbReference>
<dbReference type="KEGG" id="nia:A8C56_03960"/>
<sequence length="283" mass="32178">MIIDTHIHIWDTGKSSYAWLQGAPELLKRTYAIEELEAARKEAGIDAGIFVQADVQMEDSFHMLEVAKHTGWIKGVVSWLPLADTARTITLLEQRLLKEDYFVGARHLIHDEKDPQWLLQPSVIESLKILAAHQIPYDVVGVLPEHMETVLKVAERVPDLRMVLDHLNAPPIDRNKQFGRWGAFLQEMAKNKNMYAKISGLGTVAGAENFNAERLKPYIDFVISQFTPERCFCGGDWPVSLLAADYVNTWRIYKEVLAALLEGEQLEKVYSGNALKFYDLEID</sequence>
<accession>A0A1A9I0J3</accession>
<dbReference type="Gene3D" id="3.20.20.140">
    <property type="entry name" value="Metal-dependent hydrolases"/>
    <property type="match status" value="1"/>
</dbReference>
<protein>
    <submittedName>
        <fullName evidence="3">Amidohydrolase</fullName>
    </submittedName>
</protein>
<dbReference type="EMBL" id="CP015772">
    <property type="protein sequence ID" value="ANH80251.1"/>
    <property type="molecule type" value="Genomic_DNA"/>
</dbReference>
<dbReference type="STRING" id="1176587.A8C56_03960"/>
<proteinExistence type="inferred from homology"/>
<dbReference type="Pfam" id="PF04909">
    <property type="entry name" value="Amidohydro_2"/>
    <property type="match status" value="1"/>
</dbReference>
<dbReference type="InterPro" id="IPR006680">
    <property type="entry name" value="Amidohydro-rel"/>
</dbReference>
<evidence type="ECO:0000313" key="4">
    <source>
        <dbReference type="Proteomes" id="UP000077667"/>
    </source>
</evidence>
<evidence type="ECO:0000259" key="2">
    <source>
        <dbReference type="Pfam" id="PF04909"/>
    </source>
</evidence>
<dbReference type="SUPFAM" id="SSF51556">
    <property type="entry name" value="Metallo-dependent hydrolases"/>
    <property type="match status" value="1"/>
</dbReference>
<dbReference type="GO" id="GO:0016787">
    <property type="term" value="F:hydrolase activity"/>
    <property type="evidence" value="ECO:0007669"/>
    <property type="project" value="UniProtKB-KW"/>
</dbReference>
<feature type="domain" description="Amidohydrolase-related" evidence="2">
    <location>
        <begin position="3"/>
        <end position="280"/>
    </location>
</feature>
<reference evidence="3 4" key="1">
    <citation type="submission" date="2016-05" db="EMBL/GenBank/DDBJ databases">
        <title>Niabella ginsenosidivorans BS26 whole genome sequencing.</title>
        <authorList>
            <person name="Im W.T."/>
            <person name="Siddiqi M.Z."/>
        </authorList>
    </citation>
    <scope>NUCLEOTIDE SEQUENCE [LARGE SCALE GENOMIC DNA]</scope>
    <source>
        <strain evidence="3 4">BS26</strain>
    </source>
</reference>
<dbReference type="PANTHER" id="PTHR43569">
    <property type="entry name" value="AMIDOHYDROLASE"/>
    <property type="match status" value="1"/>
</dbReference>
<dbReference type="Proteomes" id="UP000077667">
    <property type="component" value="Chromosome"/>
</dbReference>
<dbReference type="RefSeq" id="WP_067752352.1">
    <property type="nucleotide sequence ID" value="NZ_CP015772.1"/>
</dbReference>
<dbReference type="OrthoDB" id="5450317at2"/>
<gene>
    <name evidence="3" type="ORF">A8C56_03960</name>
</gene>